<protein>
    <recommendedName>
        <fullName evidence="3">Phage tail protein</fullName>
    </recommendedName>
</protein>
<accession>A0A6P1NF18</accession>
<dbReference type="AlphaFoldDB" id="A0A6P1NF18"/>
<proteinExistence type="predicted"/>
<dbReference type="RefSeq" id="WP_160619131.1">
    <property type="nucleotide sequence ID" value="NZ_CP047652.1"/>
</dbReference>
<dbReference type="KEGG" id="bomb:GT348_07245"/>
<evidence type="ECO:0000313" key="2">
    <source>
        <dbReference type="Proteomes" id="UP000463975"/>
    </source>
</evidence>
<dbReference type="EMBL" id="CP047652">
    <property type="protein sequence ID" value="QHI96058.1"/>
    <property type="molecule type" value="Genomic_DNA"/>
</dbReference>
<evidence type="ECO:0000313" key="1">
    <source>
        <dbReference type="EMBL" id="QHI96058.1"/>
    </source>
</evidence>
<organism evidence="1 2">
    <name type="scientific">Aristophania vespae</name>
    <dbReference type="NCBI Taxonomy" id="2697033"/>
    <lineage>
        <taxon>Bacteria</taxon>
        <taxon>Pseudomonadati</taxon>
        <taxon>Pseudomonadota</taxon>
        <taxon>Alphaproteobacteria</taxon>
        <taxon>Acetobacterales</taxon>
        <taxon>Acetobacteraceae</taxon>
        <taxon>Aristophania</taxon>
    </lineage>
</organism>
<reference evidence="1 2" key="1">
    <citation type="submission" date="2020-01" db="EMBL/GenBank/DDBJ databases">
        <title>Genome sequencing of strain KACC 21507.</title>
        <authorList>
            <person name="Heo J."/>
            <person name="Kim S.-J."/>
            <person name="Kim J.-S."/>
            <person name="Hong S.-B."/>
            <person name="Kwon S.-W."/>
        </authorList>
    </citation>
    <scope>NUCLEOTIDE SEQUENCE [LARGE SCALE GENOMIC DNA]</scope>
    <source>
        <strain evidence="1 2">KACC 21507</strain>
    </source>
</reference>
<name>A0A6P1NF18_9PROT</name>
<dbReference type="InterPro" id="IPR019596">
    <property type="entry name" value="Phage_Mu_GpM_tail_tub"/>
</dbReference>
<dbReference type="Proteomes" id="UP000463975">
    <property type="component" value="Chromosome"/>
</dbReference>
<dbReference type="Pfam" id="PF10618">
    <property type="entry name" value="Tail_tube"/>
    <property type="match status" value="1"/>
</dbReference>
<keyword evidence="2" id="KW-1185">Reference proteome</keyword>
<gene>
    <name evidence="1" type="ORF">GT348_07245</name>
</gene>
<sequence length="119" mass="13294">MAQTLGIIRFFWRGKQYDTDKSSSIKLSGIKNNDVHANFRTLRSSEYQGGQVKVNVNATTEMSLNDFDPSLGENELQLQTDLGTTIVVSDAWVREQPEWAGGGKPASVVFSFNTYQEVE</sequence>
<evidence type="ECO:0008006" key="3">
    <source>
        <dbReference type="Google" id="ProtNLM"/>
    </source>
</evidence>